<dbReference type="EMBL" id="SHKY01000001">
    <property type="protein sequence ID" value="RZU53726.1"/>
    <property type="molecule type" value="Genomic_DNA"/>
</dbReference>
<name>A0A4V2G7S7_9ACTN</name>
<reference evidence="2 3" key="1">
    <citation type="submission" date="2019-02" db="EMBL/GenBank/DDBJ databases">
        <title>Sequencing the genomes of 1000 actinobacteria strains.</title>
        <authorList>
            <person name="Klenk H.-P."/>
        </authorList>
    </citation>
    <scope>NUCLEOTIDE SEQUENCE [LARGE SCALE GENOMIC DNA]</scope>
    <source>
        <strain evidence="2 3">DSM 45162</strain>
    </source>
</reference>
<proteinExistence type="predicted"/>
<feature type="compositionally biased region" description="Polar residues" evidence="1">
    <location>
        <begin position="94"/>
        <end position="111"/>
    </location>
</feature>
<comment type="caution">
    <text evidence="2">The sequence shown here is derived from an EMBL/GenBank/DDBJ whole genome shotgun (WGS) entry which is preliminary data.</text>
</comment>
<gene>
    <name evidence="2" type="ORF">EV385_5659</name>
</gene>
<dbReference type="Proteomes" id="UP000292564">
    <property type="component" value="Unassembled WGS sequence"/>
</dbReference>
<dbReference type="RefSeq" id="WP_130512181.1">
    <property type="nucleotide sequence ID" value="NZ_SHKY01000001.1"/>
</dbReference>
<evidence type="ECO:0000313" key="3">
    <source>
        <dbReference type="Proteomes" id="UP000292564"/>
    </source>
</evidence>
<organism evidence="2 3">
    <name type="scientific">Krasilnikovia cinnamomea</name>
    <dbReference type="NCBI Taxonomy" id="349313"/>
    <lineage>
        <taxon>Bacteria</taxon>
        <taxon>Bacillati</taxon>
        <taxon>Actinomycetota</taxon>
        <taxon>Actinomycetes</taxon>
        <taxon>Micromonosporales</taxon>
        <taxon>Micromonosporaceae</taxon>
        <taxon>Krasilnikovia</taxon>
    </lineage>
</organism>
<accession>A0A4V2G7S7</accession>
<dbReference type="AlphaFoldDB" id="A0A4V2G7S7"/>
<evidence type="ECO:0000256" key="1">
    <source>
        <dbReference type="SAM" id="MobiDB-lite"/>
    </source>
</evidence>
<evidence type="ECO:0000313" key="2">
    <source>
        <dbReference type="EMBL" id="RZU53726.1"/>
    </source>
</evidence>
<feature type="region of interest" description="Disordered" evidence="1">
    <location>
        <begin position="94"/>
        <end position="127"/>
    </location>
</feature>
<keyword evidence="3" id="KW-1185">Reference proteome</keyword>
<sequence>MALPSHEFVIAEVDREFHLQHPEAPEHLDPNDPAQAELVQQWNAMYHEFLSATVDSHFFRFFPHAPRQLDPNDPDQAQLVEYWTDLRDAIVTGTSRYDWSTPPQTNENTAAGDTGAHTDGSGQAVAAGGAAPDVDVHMDQSQFLEFVHLCLEGAHIIGDTAEVLGNLSLAAGASEEAAVVLLGEALGPVGMIASTIIMGWEVVNAFGTGERLQEQQGFCYGVMWQVCGLPDQAKGFIDWAPNTADELKEAFYSGVAEGRQKASDPAVHNRAMLAIAYYQAHGSDLDWSRHYVLNDLWHHVRESGLGNEFITWPDPEDMQPL</sequence>
<protein>
    <submittedName>
        <fullName evidence="2">Uncharacterized protein</fullName>
    </submittedName>
</protein>